<dbReference type="VEuPathDB" id="FungiDB:CPAG_00228"/>
<dbReference type="EMBL" id="DS268109">
    <property type="protein sequence ID" value="KMM63875.1"/>
    <property type="molecule type" value="Genomic_DNA"/>
</dbReference>
<gene>
    <name evidence="1" type="ORF">CPAG_00228</name>
</gene>
<reference evidence="1 2" key="1">
    <citation type="submission" date="2007-06" db="EMBL/GenBank/DDBJ databases">
        <title>The Genome Sequence of Coccidioides posadasii RMSCC_3488.</title>
        <authorList>
            <consortium name="Coccidioides Genome Resources Consortium"/>
            <consortium name="The Broad Institute Genome Sequencing Platform"/>
            <person name="Henn M.R."/>
            <person name="Sykes S."/>
            <person name="Young S."/>
            <person name="Jaffe D."/>
            <person name="Berlin A."/>
            <person name="Alvarez P."/>
            <person name="Butler J."/>
            <person name="Gnerre S."/>
            <person name="Grabherr M."/>
            <person name="Mauceli E."/>
            <person name="Brockman W."/>
            <person name="Kodira C."/>
            <person name="Alvarado L."/>
            <person name="Zeng Q."/>
            <person name="Crawford M."/>
            <person name="Antoine C."/>
            <person name="Devon K."/>
            <person name="Galgiani J."/>
            <person name="Orsborn K."/>
            <person name="Lewis M.L."/>
            <person name="Nusbaum C."/>
            <person name="Galagan J."/>
            <person name="Birren B."/>
        </authorList>
    </citation>
    <scope>NUCLEOTIDE SEQUENCE [LARGE SCALE GENOMIC DNA]</scope>
    <source>
        <strain evidence="1 2">RMSCC 3488</strain>
    </source>
</reference>
<reference evidence="2" key="3">
    <citation type="journal article" date="2010" name="Genome Res.">
        <title>Population genomic sequencing of Coccidioides fungi reveals recent hybridization and transposon control.</title>
        <authorList>
            <person name="Neafsey D.E."/>
            <person name="Barker B.M."/>
            <person name="Sharpton T.J."/>
            <person name="Stajich J.E."/>
            <person name="Park D.J."/>
            <person name="Whiston E."/>
            <person name="Hung C.-Y."/>
            <person name="McMahan C."/>
            <person name="White J."/>
            <person name="Sykes S."/>
            <person name="Heiman D."/>
            <person name="Young S."/>
            <person name="Zeng Q."/>
            <person name="Abouelleil A."/>
            <person name="Aftuck L."/>
            <person name="Bessette D."/>
            <person name="Brown A."/>
            <person name="FitzGerald M."/>
            <person name="Lui A."/>
            <person name="Macdonald J.P."/>
            <person name="Priest M."/>
            <person name="Orbach M.J."/>
            <person name="Galgiani J.N."/>
            <person name="Kirkland T.N."/>
            <person name="Cole G.T."/>
            <person name="Birren B.W."/>
            <person name="Henn M.R."/>
            <person name="Taylor J.W."/>
            <person name="Rounsley S.D."/>
        </authorList>
    </citation>
    <scope>NUCLEOTIDE SEQUENCE [LARGE SCALE GENOMIC DNA]</scope>
    <source>
        <strain evidence="2">RMSCC 3488</strain>
    </source>
</reference>
<sequence length="107" mass="12212">MEAVIFRHGQRPHLEYPIEDEQTVILILLCDLSNATPPDSNTGAAGELHYNRELFTALAKCVIKNKYKHSNENAMYSMNNETKRKTKQLSKNASRCLIPDDKKYVMG</sequence>
<accession>A0A0J6F3M3</accession>
<proteinExistence type="predicted"/>
<evidence type="ECO:0000313" key="1">
    <source>
        <dbReference type="EMBL" id="KMM63875.1"/>
    </source>
</evidence>
<name>A0A0J6F3M3_COCPO</name>
<dbReference type="AlphaFoldDB" id="A0A0J6F3M3"/>
<evidence type="ECO:0000313" key="2">
    <source>
        <dbReference type="Proteomes" id="UP000054567"/>
    </source>
</evidence>
<dbReference type="Proteomes" id="UP000054567">
    <property type="component" value="Unassembled WGS sequence"/>
</dbReference>
<protein>
    <submittedName>
        <fullName evidence="1">Uncharacterized protein</fullName>
    </submittedName>
</protein>
<reference evidence="2" key="2">
    <citation type="journal article" date="2009" name="Genome Res.">
        <title>Comparative genomic analyses of the human fungal pathogens Coccidioides and their relatives.</title>
        <authorList>
            <person name="Sharpton T.J."/>
            <person name="Stajich J.E."/>
            <person name="Rounsley S.D."/>
            <person name="Gardner M.J."/>
            <person name="Wortman J.R."/>
            <person name="Jordar V.S."/>
            <person name="Maiti R."/>
            <person name="Kodira C.D."/>
            <person name="Neafsey D.E."/>
            <person name="Zeng Q."/>
            <person name="Hung C.-Y."/>
            <person name="McMahan C."/>
            <person name="Muszewska A."/>
            <person name="Grynberg M."/>
            <person name="Mandel M.A."/>
            <person name="Kellner E.M."/>
            <person name="Barker B.M."/>
            <person name="Galgiani J.N."/>
            <person name="Orbach M.J."/>
            <person name="Kirkland T.N."/>
            <person name="Cole G.T."/>
            <person name="Henn M.R."/>
            <person name="Birren B.W."/>
            <person name="Taylor J.W."/>
        </authorList>
    </citation>
    <scope>NUCLEOTIDE SEQUENCE [LARGE SCALE GENOMIC DNA]</scope>
    <source>
        <strain evidence="2">RMSCC 3488</strain>
    </source>
</reference>
<organism evidence="1 2">
    <name type="scientific">Coccidioides posadasii RMSCC 3488</name>
    <dbReference type="NCBI Taxonomy" id="454284"/>
    <lineage>
        <taxon>Eukaryota</taxon>
        <taxon>Fungi</taxon>
        <taxon>Dikarya</taxon>
        <taxon>Ascomycota</taxon>
        <taxon>Pezizomycotina</taxon>
        <taxon>Eurotiomycetes</taxon>
        <taxon>Eurotiomycetidae</taxon>
        <taxon>Onygenales</taxon>
        <taxon>Onygenaceae</taxon>
        <taxon>Coccidioides</taxon>
    </lineage>
</organism>